<dbReference type="SUPFAM" id="SSF54919">
    <property type="entry name" value="Nucleoside diphosphate kinase, NDK"/>
    <property type="match status" value="2"/>
</dbReference>
<evidence type="ECO:0000256" key="5">
    <source>
        <dbReference type="PROSITE-ProRule" id="PRU00706"/>
    </source>
</evidence>
<dbReference type="PROSITE" id="PS51336">
    <property type="entry name" value="DM10"/>
    <property type="match status" value="1"/>
</dbReference>
<dbReference type="Gene3D" id="3.30.70.141">
    <property type="entry name" value="Nucleoside diphosphate kinase-like domain"/>
    <property type="match status" value="2"/>
</dbReference>
<dbReference type="InterPro" id="IPR011410">
    <property type="entry name" value="NDPK7"/>
</dbReference>
<dbReference type="PIRSF" id="PIRSF036503">
    <property type="entry name" value="NDK7"/>
    <property type="match status" value="1"/>
</dbReference>
<sequence>MTSDMTERLAFEAEWFDSNADLIKKFYLYFYTSDCTIELFDIKNKKTFLRRTKCENVDFKDFFVGNVVTIFSRAMKLVDVADSATKNKIGKIMEKTFAILKPDVINKMGEIIKTITAHDLHIANIMMVTLSEQDVDMLYENNENIKFIKSYLTSGPSVLLTLLGNNAVTVWQDLMGSIYNSDGEKNNESTSLRARYGSDNIHDGFYGSLNSQLAEKELDIFFPTMKSAKKHFKNTATCKKCTCCVIKPHAVRARLTGNIIDDIQKAGFIISAIKQFHVDPINAAEFLEVYKGVLANYGAMVGELQSGPCIAMEIIHKDTDVNVQAEFRKLCGPMDPDIGVKVRPQTLRAKYGKDKIQNAIHCSDIPEDGILEVEYFFKILDE</sequence>
<dbReference type="GO" id="GO:0004550">
    <property type="term" value="F:nucleoside diphosphate kinase activity"/>
    <property type="evidence" value="ECO:0007669"/>
    <property type="project" value="InterPro"/>
</dbReference>
<dbReference type="PROSITE" id="PS51374">
    <property type="entry name" value="NDPK_LIKE"/>
    <property type="match status" value="1"/>
</dbReference>
<dbReference type="AlphaFoldDB" id="A0A835CWF9"/>
<comment type="subcellular location">
    <subcellularLocation>
        <location evidence="1">Cytoplasm</location>
        <location evidence="1">Cytoskeleton</location>
        <location evidence="1">Cilium axoneme</location>
    </subcellularLocation>
</comment>
<dbReference type="Pfam" id="PF00334">
    <property type="entry name" value="NDK"/>
    <property type="match status" value="2"/>
</dbReference>
<dbReference type="GO" id="GO:0005813">
    <property type="term" value="C:centrosome"/>
    <property type="evidence" value="ECO:0007669"/>
    <property type="project" value="TreeGrafter"/>
</dbReference>
<accession>A0A835CWF9</accession>
<evidence type="ECO:0000259" key="6">
    <source>
        <dbReference type="PROSITE" id="PS51336"/>
    </source>
</evidence>
<comment type="similarity">
    <text evidence="5">Belongs to the NDK family.</text>
</comment>
<evidence type="ECO:0000313" key="7">
    <source>
        <dbReference type="EMBL" id="KAF7998299.1"/>
    </source>
</evidence>
<keyword evidence="2" id="KW-0963">Cytoplasm</keyword>
<dbReference type="GO" id="GO:0005879">
    <property type="term" value="C:axonemal microtubule"/>
    <property type="evidence" value="ECO:0007669"/>
    <property type="project" value="TreeGrafter"/>
</dbReference>
<dbReference type="SMART" id="SM00676">
    <property type="entry name" value="DM10"/>
    <property type="match status" value="1"/>
</dbReference>
<dbReference type="CDD" id="cd04412">
    <property type="entry name" value="NDPk7B"/>
    <property type="match status" value="1"/>
</dbReference>
<dbReference type="InterPro" id="IPR036850">
    <property type="entry name" value="NDK-like_dom_sf"/>
</dbReference>
<feature type="domain" description="DM10" evidence="6">
    <location>
        <begin position="5"/>
        <end position="93"/>
    </location>
</feature>
<evidence type="ECO:0000256" key="2">
    <source>
        <dbReference type="ARBA" id="ARBA00022490"/>
    </source>
</evidence>
<dbReference type="InterPro" id="IPR037993">
    <property type="entry name" value="NDPk7B"/>
</dbReference>
<name>A0A835CWF9_APHGI</name>
<dbReference type="InterPro" id="IPR006602">
    <property type="entry name" value="DM10_dom"/>
</dbReference>
<gene>
    <name evidence="7" type="ORF">HCN44_009697</name>
</gene>
<evidence type="ECO:0000256" key="1">
    <source>
        <dbReference type="ARBA" id="ARBA00004430"/>
    </source>
</evidence>
<dbReference type="PANTHER" id="PTHR43109">
    <property type="entry name" value="NUCLEOSIDE DIPHOSPHATE KINASE 7"/>
    <property type="match status" value="1"/>
</dbReference>
<keyword evidence="3" id="KW-0206">Cytoskeleton</keyword>
<proteinExistence type="inferred from homology"/>
<protein>
    <recommendedName>
        <fullName evidence="6">DM10 domain-containing protein</fullName>
    </recommendedName>
</protein>
<evidence type="ECO:0000256" key="4">
    <source>
        <dbReference type="ARBA" id="ARBA00023273"/>
    </source>
</evidence>
<dbReference type="EMBL" id="JACMRX010000001">
    <property type="protein sequence ID" value="KAF7998299.1"/>
    <property type="molecule type" value="Genomic_DNA"/>
</dbReference>
<evidence type="ECO:0000313" key="8">
    <source>
        <dbReference type="Proteomes" id="UP000639338"/>
    </source>
</evidence>
<organism evidence="7 8">
    <name type="scientific">Aphidius gifuensis</name>
    <name type="common">Parasitoid wasp</name>
    <dbReference type="NCBI Taxonomy" id="684658"/>
    <lineage>
        <taxon>Eukaryota</taxon>
        <taxon>Metazoa</taxon>
        <taxon>Ecdysozoa</taxon>
        <taxon>Arthropoda</taxon>
        <taxon>Hexapoda</taxon>
        <taxon>Insecta</taxon>
        <taxon>Pterygota</taxon>
        <taxon>Neoptera</taxon>
        <taxon>Endopterygota</taxon>
        <taxon>Hymenoptera</taxon>
        <taxon>Apocrita</taxon>
        <taxon>Ichneumonoidea</taxon>
        <taxon>Braconidae</taxon>
        <taxon>Aphidiinae</taxon>
        <taxon>Aphidius</taxon>
    </lineage>
</organism>
<keyword evidence="8" id="KW-1185">Reference proteome</keyword>
<keyword evidence="4" id="KW-0966">Cell projection</keyword>
<dbReference type="SMART" id="SM00562">
    <property type="entry name" value="NDK"/>
    <property type="match status" value="2"/>
</dbReference>
<reference evidence="7 8" key="1">
    <citation type="submission" date="2020-08" db="EMBL/GenBank/DDBJ databases">
        <title>Aphidius gifuensis genome sequencing and assembly.</title>
        <authorList>
            <person name="Du Z."/>
        </authorList>
    </citation>
    <scope>NUCLEOTIDE SEQUENCE [LARGE SCALE GENOMIC DNA]</scope>
    <source>
        <strain evidence="7">YNYX2018</strain>
        <tissue evidence="7">Adults</tissue>
    </source>
</reference>
<comment type="caution">
    <text evidence="5">Lacks conserved residue(s) required for the propagation of feature annotation.</text>
</comment>
<dbReference type="Pfam" id="PF06565">
    <property type="entry name" value="DM10_dom"/>
    <property type="match status" value="1"/>
</dbReference>
<dbReference type="PANTHER" id="PTHR43109:SF2">
    <property type="entry name" value="NUCLEOSIDE DIPHOSPHATE KINASE 7"/>
    <property type="match status" value="1"/>
</dbReference>
<dbReference type="FunFam" id="3.30.70.141:FF:000004">
    <property type="entry name" value="Nucleoside diphosphate kinase 7"/>
    <property type="match status" value="1"/>
</dbReference>
<dbReference type="InterPro" id="IPR034907">
    <property type="entry name" value="NDK-like_dom"/>
</dbReference>
<dbReference type="Proteomes" id="UP000639338">
    <property type="component" value="Unassembled WGS sequence"/>
</dbReference>
<comment type="caution">
    <text evidence="7">The sequence shown here is derived from an EMBL/GenBank/DDBJ whole genome shotgun (WGS) entry which is preliminary data.</text>
</comment>
<evidence type="ECO:0000256" key="3">
    <source>
        <dbReference type="ARBA" id="ARBA00023212"/>
    </source>
</evidence>
<dbReference type="OrthoDB" id="270127at2759"/>
<dbReference type="GO" id="GO:0005524">
    <property type="term" value="F:ATP binding"/>
    <property type="evidence" value="ECO:0007669"/>
    <property type="project" value="InterPro"/>
</dbReference>
<dbReference type="Gene3D" id="2.30.29.170">
    <property type="match status" value="1"/>
</dbReference>